<evidence type="ECO:0008006" key="6">
    <source>
        <dbReference type="Google" id="ProtNLM"/>
    </source>
</evidence>
<dbReference type="InterPro" id="IPR019734">
    <property type="entry name" value="TPR_rpt"/>
</dbReference>
<keyword evidence="1" id="KW-0802">TPR repeat</keyword>
<evidence type="ECO:0000256" key="1">
    <source>
        <dbReference type="PROSITE-ProRule" id="PRU00339"/>
    </source>
</evidence>
<dbReference type="SMART" id="SM00028">
    <property type="entry name" value="TPR"/>
    <property type="match status" value="2"/>
</dbReference>
<keyword evidence="2" id="KW-1133">Transmembrane helix</keyword>
<dbReference type="EMBL" id="CAJOBA010001379">
    <property type="protein sequence ID" value="CAF3592516.1"/>
    <property type="molecule type" value="Genomic_DNA"/>
</dbReference>
<evidence type="ECO:0000313" key="3">
    <source>
        <dbReference type="EMBL" id="CAF0808733.1"/>
    </source>
</evidence>
<name>A0A8S2H287_9BILA</name>
<reference evidence="4" key="1">
    <citation type="submission" date="2021-02" db="EMBL/GenBank/DDBJ databases">
        <authorList>
            <person name="Nowell W R."/>
        </authorList>
    </citation>
    <scope>NUCLEOTIDE SEQUENCE</scope>
</reference>
<evidence type="ECO:0000313" key="4">
    <source>
        <dbReference type="EMBL" id="CAF3592516.1"/>
    </source>
</evidence>
<proteinExistence type="predicted"/>
<organism evidence="4 5">
    <name type="scientific">Didymodactylos carnosus</name>
    <dbReference type="NCBI Taxonomy" id="1234261"/>
    <lineage>
        <taxon>Eukaryota</taxon>
        <taxon>Metazoa</taxon>
        <taxon>Spiralia</taxon>
        <taxon>Gnathifera</taxon>
        <taxon>Rotifera</taxon>
        <taxon>Eurotatoria</taxon>
        <taxon>Bdelloidea</taxon>
        <taxon>Philodinida</taxon>
        <taxon>Philodinidae</taxon>
        <taxon>Didymodactylos</taxon>
    </lineage>
</organism>
<feature type="repeat" description="TPR" evidence="1">
    <location>
        <begin position="145"/>
        <end position="178"/>
    </location>
</feature>
<keyword evidence="2" id="KW-0812">Transmembrane</keyword>
<sequence>MIEFCQGYYKNNELEQEAIKEYQDMYSSETAIDCYTRNTFVFRLLNKAFRTEDIDYIYMFREGNYTRSNCASAIFELNIDYVIQTKPFVDIKESSNNKDEEEILFSMVTIWKIKSVDFHTALSQEQRKQHQYKLKCLLANGPSFSKCFSNIGAAYYMKDDFKMALECFETSLLHQSSTLDLSAIYNNIAAVHYAGGDNDGARTHFNEAFDLGLKILPDNHPWILDYTKNFKILLGLIIVIIALGLALGLFIIGLCFLALGPLLLFIFVVICLIVLFAGLFWAFGYYRMAGSRPKSRRQ</sequence>
<dbReference type="InterPro" id="IPR011990">
    <property type="entry name" value="TPR-like_helical_dom_sf"/>
</dbReference>
<evidence type="ECO:0000256" key="2">
    <source>
        <dbReference type="SAM" id="Phobius"/>
    </source>
</evidence>
<feature type="transmembrane region" description="Helical" evidence="2">
    <location>
        <begin position="265"/>
        <end position="286"/>
    </location>
</feature>
<dbReference type="Proteomes" id="UP000677228">
    <property type="component" value="Unassembled WGS sequence"/>
</dbReference>
<keyword evidence="2" id="KW-0472">Membrane</keyword>
<dbReference type="Gene3D" id="1.25.40.10">
    <property type="entry name" value="Tetratricopeptide repeat domain"/>
    <property type="match status" value="1"/>
</dbReference>
<dbReference type="Pfam" id="PF13424">
    <property type="entry name" value="TPR_12"/>
    <property type="match status" value="1"/>
</dbReference>
<dbReference type="SUPFAM" id="SSF56399">
    <property type="entry name" value="ADP-ribosylation"/>
    <property type="match status" value="1"/>
</dbReference>
<dbReference type="AlphaFoldDB" id="A0A8S2H287"/>
<accession>A0A8S2H287</accession>
<gene>
    <name evidence="3" type="ORF">OVA965_LOCUS5035</name>
    <name evidence="4" type="ORF">TMI583_LOCUS5033</name>
</gene>
<dbReference type="EMBL" id="CAJNOK010001379">
    <property type="protein sequence ID" value="CAF0808733.1"/>
    <property type="molecule type" value="Genomic_DNA"/>
</dbReference>
<dbReference type="SUPFAM" id="SSF48452">
    <property type="entry name" value="TPR-like"/>
    <property type="match status" value="1"/>
</dbReference>
<protein>
    <recommendedName>
        <fullName evidence="6">Tetratricopeptide repeat protein</fullName>
    </recommendedName>
</protein>
<dbReference type="PROSITE" id="PS50005">
    <property type="entry name" value="TPR"/>
    <property type="match status" value="1"/>
</dbReference>
<evidence type="ECO:0000313" key="5">
    <source>
        <dbReference type="Proteomes" id="UP000682733"/>
    </source>
</evidence>
<feature type="transmembrane region" description="Helical" evidence="2">
    <location>
        <begin position="232"/>
        <end position="259"/>
    </location>
</feature>
<dbReference type="Proteomes" id="UP000682733">
    <property type="component" value="Unassembled WGS sequence"/>
</dbReference>
<comment type="caution">
    <text evidence="4">The sequence shown here is derived from an EMBL/GenBank/DDBJ whole genome shotgun (WGS) entry which is preliminary data.</text>
</comment>